<proteinExistence type="predicted"/>
<dbReference type="SUPFAM" id="SSF54637">
    <property type="entry name" value="Thioesterase/thiol ester dehydrase-isomerase"/>
    <property type="match status" value="1"/>
</dbReference>
<dbReference type="AlphaFoldDB" id="A0A9D2HRR2"/>
<dbReference type="EMBL" id="DWZE01000063">
    <property type="protein sequence ID" value="HJA83391.1"/>
    <property type="molecule type" value="Genomic_DNA"/>
</dbReference>
<dbReference type="InterPro" id="IPR029069">
    <property type="entry name" value="HotDog_dom_sf"/>
</dbReference>
<accession>A0A9D2HRR2</accession>
<evidence type="ECO:0000313" key="2">
    <source>
        <dbReference type="Proteomes" id="UP000823860"/>
    </source>
</evidence>
<sequence>MTTSNPIWPPVETKDTDIRDLIPQRDPILLVDRLLCVEGDVAEACFTVRADLFFLDDDGLLAETGLMEHIAQSASAFAGWRARQSGAETPPVGFIGEVKKFRCHRRPAVGEELRTTITLLTEFDGILVVGAETQAGGEVVAETQMKVAME</sequence>
<evidence type="ECO:0000313" key="1">
    <source>
        <dbReference type="EMBL" id="HJA83391.1"/>
    </source>
</evidence>
<gene>
    <name evidence="1" type="ORF">H9785_05440</name>
</gene>
<dbReference type="Pfam" id="PF22817">
    <property type="entry name" value="ApeP-like"/>
    <property type="match status" value="1"/>
</dbReference>
<reference evidence="1" key="2">
    <citation type="submission" date="2021-04" db="EMBL/GenBank/DDBJ databases">
        <authorList>
            <person name="Gilroy R."/>
        </authorList>
    </citation>
    <scope>NUCLEOTIDE SEQUENCE</scope>
    <source>
        <strain evidence="1">ChiHecec1B25-7008</strain>
    </source>
</reference>
<comment type="caution">
    <text evidence="1">The sequence shown here is derived from an EMBL/GenBank/DDBJ whole genome shotgun (WGS) entry which is preliminary data.</text>
</comment>
<organism evidence="1 2">
    <name type="scientific">Candidatus Bacteroides intestinavium</name>
    <dbReference type="NCBI Taxonomy" id="2838469"/>
    <lineage>
        <taxon>Bacteria</taxon>
        <taxon>Pseudomonadati</taxon>
        <taxon>Bacteroidota</taxon>
        <taxon>Bacteroidia</taxon>
        <taxon>Bacteroidales</taxon>
        <taxon>Bacteroidaceae</taxon>
        <taxon>Bacteroides</taxon>
    </lineage>
</organism>
<reference evidence="1" key="1">
    <citation type="journal article" date="2021" name="PeerJ">
        <title>Extensive microbial diversity within the chicken gut microbiome revealed by metagenomics and culture.</title>
        <authorList>
            <person name="Gilroy R."/>
            <person name="Ravi A."/>
            <person name="Getino M."/>
            <person name="Pursley I."/>
            <person name="Horton D.L."/>
            <person name="Alikhan N.F."/>
            <person name="Baker D."/>
            <person name="Gharbi K."/>
            <person name="Hall N."/>
            <person name="Watson M."/>
            <person name="Adriaenssens E.M."/>
            <person name="Foster-Nyarko E."/>
            <person name="Jarju S."/>
            <person name="Secka A."/>
            <person name="Antonio M."/>
            <person name="Oren A."/>
            <person name="Chaudhuri R.R."/>
            <person name="La Ragione R."/>
            <person name="Hildebrand F."/>
            <person name="Pallen M.J."/>
        </authorList>
    </citation>
    <scope>NUCLEOTIDE SEQUENCE</scope>
    <source>
        <strain evidence="1">ChiHecec1B25-7008</strain>
    </source>
</reference>
<name>A0A9D2HRR2_9BACE</name>
<dbReference type="Gene3D" id="3.10.129.10">
    <property type="entry name" value="Hotdog Thioesterase"/>
    <property type="match status" value="1"/>
</dbReference>
<dbReference type="Proteomes" id="UP000823860">
    <property type="component" value="Unassembled WGS sequence"/>
</dbReference>
<dbReference type="InterPro" id="IPR016776">
    <property type="entry name" value="ApeP-like_dehydratase"/>
</dbReference>
<protein>
    <submittedName>
        <fullName evidence="1">Beta-hydroxyacyl-ACP dehydratase</fullName>
    </submittedName>
</protein>